<reference evidence="4 5" key="1">
    <citation type="journal article" date="2012" name="BMC Genomics">
        <title>Comparative genomics of the white-rot fungi, Phanerochaete carnosa and P. chrysosporium, to elucidate the genetic basis of the distinct wood types they colonize.</title>
        <authorList>
            <person name="Suzuki H."/>
            <person name="MacDonald J."/>
            <person name="Syed K."/>
            <person name="Salamov A."/>
            <person name="Hori C."/>
            <person name="Aerts A."/>
            <person name="Henrissat B."/>
            <person name="Wiebenga A."/>
            <person name="vanKuyk P.A."/>
            <person name="Barry K."/>
            <person name="Lindquist E."/>
            <person name="LaButti K."/>
            <person name="Lapidus A."/>
            <person name="Lucas S."/>
            <person name="Coutinho P."/>
            <person name="Gong Y."/>
            <person name="Samejima M."/>
            <person name="Mahadevan R."/>
            <person name="Abou-Zaid M."/>
            <person name="de Vries R.P."/>
            <person name="Igarashi K."/>
            <person name="Yadav J.S."/>
            <person name="Grigoriev I.V."/>
            <person name="Master E.R."/>
        </authorList>
    </citation>
    <scope>NUCLEOTIDE SEQUENCE [LARGE SCALE GENOMIC DNA]</scope>
    <source>
        <strain evidence="4 5">HHB-10118-sp</strain>
    </source>
</reference>
<keyword evidence="2" id="KW-0732">Signal</keyword>
<dbReference type="Proteomes" id="UP000008370">
    <property type="component" value="Unassembled WGS sequence"/>
</dbReference>
<dbReference type="PROSITE" id="PS51762">
    <property type="entry name" value="GH16_2"/>
    <property type="match status" value="1"/>
</dbReference>
<name>K5WN06_PHACS</name>
<dbReference type="GO" id="GO:0004553">
    <property type="term" value="F:hydrolase activity, hydrolyzing O-glycosyl compounds"/>
    <property type="evidence" value="ECO:0007669"/>
    <property type="project" value="InterPro"/>
</dbReference>
<dbReference type="InterPro" id="IPR013320">
    <property type="entry name" value="ConA-like_dom_sf"/>
</dbReference>
<dbReference type="PANTHER" id="PTHR10963:SF24">
    <property type="entry name" value="GLYCOSIDASE C21B10.07-RELATED"/>
    <property type="match status" value="1"/>
</dbReference>
<proteinExistence type="predicted"/>
<evidence type="ECO:0000313" key="5">
    <source>
        <dbReference type="Proteomes" id="UP000008370"/>
    </source>
</evidence>
<dbReference type="EMBL" id="JH930476">
    <property type="protein sequence ID" value="EKM51712.1"/>
    <property type="molecule type" value="Genomic_DNA"/>
</dbReference>
<feature type="signal peptide" evidence="2">
    <location>
        <begin position="1"/>
        <end position="19"/>
    </location>
</feature>
<evidence type="ECO:0000256" key="1">
    <source>
        <dbReference type="SAM" id="MobiDB-lite"/>
    </source>
</evidence>
<dbReference type="InParanoid" id="K5WN06"/>
<dbReference type="InterPro" id="IPR000757">
    <property type="entry name" value="Beta-glucanase-like"/>
</dbReference>
<protein>
    <submittedName>
        <fullName evidence="4">Glycoside hydrolase family 16 protein</fullName>
    </submittedName>
</protein>
<dbReference type="STRING" id="650164.K5WN06"/>
<dbReference type="GeneID" id="18908080"/>
<dbReference type="GO" id="GO:0009251">
    <property type="term" value="P:glucan catabolic process"/>
    <property type="evidence" value="ECO:0007669"/>
    <property type="project" value="TreeGrafter"/>
</dbReference>
<keyword evidence="4" id="KW-0378">Hydrolase</keyword>
<keyword evidence="5" id="KW-1185">Reference proteome</keyword>
<dbReference type="OrthoDB" id="192832at2759"/>
<dbReference type="Pfam" id="PF26113">
    <property type="entry name" value="GH16_XgeA"/>
    <property type="match status" value="1"/>
</dbReference>
<gene>
    <name evidence="4" type="ORF">PHACADRAFT_127529</name>
</gene>
<dbReference type="RefSeq" id="XP_007399518.1">
    <property type="nucleotide sequence ID" value="XM_007399456.1"/>
</dbReference>
<organism evidence="4 5">
    <name type="scientific">Phanerochaete carnosa (strain HHB-10118-sp)</name>
    <name type="common">White-rot fungus</name>
    <name type="synonym">Peniophora carnosa</name>
    <dbReference type="NCBI Taxonomy" id="650164"/>
    <lineage>
        <taxon>Eukaryota</taxon>
        <taxon>Fungi</taxon>
        <taxon>Dikarya</taxon>
        <taxon>Basidiomycota</taxon>
        <taxon>Agaricomycotina</taxon>
        <taxon>Agaricomycetes</taxon>
        <taxon>Polyporales</taxon>
        <taxon>Phanerochaetaceae</taxon>
        <taxon>Phanerochaete</taxon>
    </lineage>
</organism>
<evidence type="ECO:0000313" key="4">
    <source>
        <dbReference type="EMBL" id="EKM51712.1"/>
    </source>
</evidence>
<dbReference type="AlphaFoldDB" id="K5WN06"/>
<feature type="region of interest" description="Disordered" evidence="1">
    <location>
        <begin position="326"/>
        <end position="354"/>
    </location>
</feature>
<evidence type="ECO:0000256" key="2">
    <source>
        <dbReference type="SAM" id="SignalP"/>
    </source>
</evidence>
<feature type="chain" id="PRO_5003885717" evidence="2">
    <location>
        <begin position="20"/>
        <end position="384"/>
    </location>
</feature>
<evidence type="ECO:0000259" key="3">
    <source>
        <dbReference type="PROSITE" id="PS51762"/>
    </source>
</evidence>
<dbReference type="HOGENOM" id="CLU_016972_2_1_1"/>
<dbReference type="InterPro" id="IPR050546">
    <property type="entry name" value="Glycosyl_Hydrlase_16"/>
</dbReference>
<feature type="domain" description="GH16" evidence="3">
    <location>
        <begin position="26"/>
        <end position="279"/>
    </location>
</feature>
<feature type="compositionally biased region" description="Low complexity" evidence="1">
    <location>
        <begin position="326"/>
        <end position="351"/>
    </location>
</feature>
<dbReference type="PANTHER" id="PTHR10963">
    <property type="entry name" value="GLYCOSYL HYDROLASE-RELATED"/>
    <property type="match status" value="1"/>
</dbReference>
<dbReference type="KEGG" id="pco:PHACADRAFT_127529"/>
<dbReference type="SUPFAM" id="SSF49899">
    <property type="entry name" value="Concanavalin A-like lectins/glucanases"/>
    <property type="match status" value="1"/>
</dbReference>
<dbReference type="Gene3D" id="2.60.120.200">
    <property type="match status" value="1"/>
</dbReference>
<accession>K5WN06</accession>
<sequence>MSLLILSIVLLCYVLAALASNFTLVKTYSGSSFFDDWDYYGGYDATTSGDELYVTRADSGNLTFLNSAGNAVIKVDNTTYVLSNDKRNSVHLTTQQYFGVGTVWVIDAHHIPWGYSVWPSIWSSGDDWPNNGEIDIIEAVNLMNFNQMAVHTRNGCNIEAGDSQAGKLTQTNCSLAQGCTVQETTANSYGQDFANNGGGVFAAQWDVSGIYIWFWPRKAVPQSPTAATNSLDISGWPTPSASFVSGSSCDTASFFGPQKLIIDIVLCGQWADAPGVYAQTCGDTQPNACYLDNVIFNGTSQYANAYFELASTRAFSLNGETTIFNSTNTTSPTSSSGSSGTPSTSSVPSPTAGAGDTTNGFVQLLPVRELTLLSFVLAFSILSL</sequence>